<feature type="region of interest" description="Disordered" evidence="2">
    <location>
        <begin position="1"/>
        <end position="351"/>
    </location>
</feature>
<dbReference type="EMBL" id="JAADJZ010000005">
    <property type="protein sequence ID" value="KAF2875346.1"/>
    <property type="molecule type" value="Genomic_DNA"/>
</dbReference>
<reference evidence="3 4" key="1">
    <citation type="submission" date="2020-01" db="EMBL/GenBank/DDBJ databases">
        <authorList>
            <consortium name="DOE Joint Genome Institute"/>
            <person name="Haridas S."/>
            <person name="Albert R."/>
            <person name="Binder M."/>
            <person name="Bloem J."/>
            <person name="Labutti K."/>
            <person name="Salamov A."/>
            <person name="Andreopoulos B."/>
            <person name="Baker S.E."/>
            <person name="Barry K."/>
            <person name="Bills G."/>
            <person name="Bluhm B.H."/>
            <person name="Cannon C."/>
            <person name="Castanera R."/>
            <person name="Culley D.E."/>
            <person name="Daum C."/>
            <person name="Ezra D."/>
            <person name="Gonzalez J.B."/>
            <person name="Henrissat B."/>
            <person name="Kuo A."/>
            <person name="Liang C."/>
            <person name="Lipzen A."/>
            <person name="Lutzoni F."/>
            <person name="Magnuson J."/>
            <person name="Mondo S."/>
            <person name="Nolan M."/>
            <person name="Ohm R."/>
            <person name="Pangilinan J."/>
            <person name="Park H.-J.H."/>
            <person name="Ramirez L."/>
            <person name="Alfaro M."/>
            <person name="Sun H."/>
            <person name="Tritt A."/>
            <person name="Yoshinaga Y."/>
            <person name="Zwiers L.-H.L."/>
            <person name="Turgeon B.G."/>
            <person name="Goodwin S.B."/>
            <person name="Spatafora J.W."/>
            <person name="Crous P.W."/>
            <person name="Grigoriev I.V."/>
        </authorList>
    </citation>
    <scope>NUCLEOTIDE SEQUENCE [LARGE SCALE GENOMIC DNA]</scope>
    <source>
        <strain evidence="3 4">CBS 611.86</strain>
    </source>
</reference>
<feature type="compositionally biased region" description="Polar residues" evidence="2">
    <location>
        <begin position="500"/>
        <end position="514"/>
    </location>
</feature>
<evidence type="ECO:0000313" key="4">
    <source>
        <dbReference type="Proteomes" id="UP000481861"/>
    </source>
</evidence>
<feature type="region of interest" description="Disordered" evidence="2">
    <location>
        <begin position="590"/>
        <end position="611"/>
    </location>
</feature>
<proteinExistence type="predicted"/>
<feature type="compositionally biased region" description="Basic and acidic residues" evidence="2">
    <location>
        <begin position="317"/>
        <end position="331"/>
    </location>
</feature>
<evidence type="ECO:0000256" key="1">
    <source>
        <dbReference type="SAM" id="Coils"/>
    </source>
</evidence>
<dbReference type="Proteomes" id="UP000481861">
    <property type="component" value="Unassembled WGS sequence"/>
</dbReference>
<keyword evidence="1" id="KW-0175">Coiled coil</keyword>
<feature type="region of interest" description="Disordered" evidence="2">
    <location>
        <begin position="744"/>
        <end position="811"/>
    </location>
</feature>
<feature type="region of interest" description="Disordered" evidence="2">
    <location>
        <begin position="817"/>
        <end position="836"/>
    </location>
</feature>
<comment type="caution">
    <text evidence="3">The sequence shown here is derived from an EMBL/GenBank/DDBJ whole genome shotgun (WGS) entry which is preliminary data.</text>
</comment>
<organism evidence="3 4">
    <name type="scientific">Massariosphaeria phaeospora</name>
    <dbReference type="NCBI Taxonomy" id="100035"/>
    <lineage>
        <taxon>Eukaryota</taxon>
        <taxon>Fungi</taxon>
        <taxon>Dikarya</taxon>
        <taxon>Ascomycota</taxon>
        <taxon>Pezizomycotina</taxon>
        <taxon>Dothideomycetes</taxon>
        <taxon>Pleosporomycetidae</taxon>
        <taxon>Pleosporales</taxon>
        <taxon>Pleosporales incertae sedis</taxon>
        <taxon>Massariosphaeria</taxon>
    </lineage>
</organism>
<feature type="compositionally biased region" description="Basic and acidic residues" evidence="2">
    <location>
        <begin position="1"/>
        <end position="10"/>
    </location>
</feature>
<feature type="coiled-coil region" evidence="1">
    <location>
        <begin position="712"/>
        <end position="739"/>
    </location>
</feature>
<keyword evidence="4" id="KW-1185">Reference proteome</keyword>
<accession>A0A7C8IDN4</accession>
<feature type="compositionally biased region" description="Basic and acidic residues" evidence="2">
    <location>
        <begin position="153"/>
        <end position="168"/>
    </location>
</feature>
<feature type="compositionally biased region" description="Basic and acidic residues" evidence="2">
    <location>
        <begin position="817"/>
        <end position="826"/>
    </location>
</feature>
<dbReference type="AlphaFoldDB" id="A0A7C8IDN4"/>
<name>A0A7C8IDN4_9PLEO</name>
<feature type="compositionally biased region" description="Polar residues" evidence="2">
    <location>
        <begin position="523"/>
        <end position="536"/>
    </location>
</feature>
<feature type="region of interest" description="Disordered" evidence="2">
    <location>
        <begin position="500"/>
        <end position="544"/>
    </location>
</feature>
<feature type="compositionally biased region" description="Polar residues" evidence="2">
    <location>
        <begin position="281"/>
        <end position="294"/>
    </location>
</feature>
<dbReference type="OrthoDB" id="3796126at2759"/>
<feature type="compositionally biased region" description="Low complexity" evidence="2">
    <location>
        <begin position="747"/>
        <end position="768"/>
    </location>
</feature>
<protein>
    <submittedName>
        <fullName evidence="3">Uncharacterized protein</fullName>
    </submittedName>
</protein>
<sequence length="865" mass="95249">MSAPYEDYRKRTPHPAPNAFAVPARPKQETMEQVPTAHPSRSASPVPTSDEGLLRMGSHTSKDKGRHSAMTTFSNLMDQARGSVSPRKKEHHSLPASARSKHSERSYRSAVSEQARVEEADETTTRSAIEGYSEARFQKMMQQAPQTPTTQFPDDHVVTYDLRPKRSTSEVGGLRSTHDEPPKSPKKKLFGMSLPGFMSPSSNLPAPPMPSKAAKVLGARPAKPHQFKTPRSDTSASLPTRIYNQHSRVRQHYQTHVSTARSRQRVTSRKVSSPRRMVLPGNTSSSPVTLTSKDVQVAEEPASVGSPRPPTPPQKDTPPDVKKQARAETGRDAAASNDLYKGPDQHVPGPIQLQLPKFTGVVEAVPAVRGSSPVKYNPSGAEEYIRLIQGDRITSTHPVMDSVDDVESDQGISRGESDELFTTPRPGRSQSRDEKHSPSRAFVNSQNRAPPLLPAFFTPPKDHLRLSTNIDTGRFLFSIPPRTEPQHHREAGSVLFQSTSSEIDPNSETGSMTRPTMEEAASSHGSLNGEQQQEQASLRGGGGGNELKSVYISHSPYRLTEILRDLSSTATEFARDFNPNCPSAVPSPLHRVPGQQQLSHRTGPVPPAAPVPRVLGSPETLEDHFYMTNEHIDVLGRSLYDHFEVCSSRDLNYAMKNKTAVINTIEKEFVDIKGQLDSVNDKADRASEQTQNIHLKLDKLLEFIKAEVAEPLVAQTHKVKEMENNMKELQQTVLELQKAVGTQSDIGSNPYSGPSPSSHAPSASFALPTARSQPAFAGYHDGTMEASSNRLPFRAGRPDGQARYNNNYGQTWARPEYSRENKEGDSHPFSGASPYHIPNYPQTFGYHMPREGSDVHYNFNQGGSK</sequence>
<feature type="compositionally biased region" description="Polar residues" evidence="2">
    <location>
        <begin position="232"/>
        <end position="246"/>
    </location>
</feature>
<evidence type="ECO:0000313" key="3">
    <source>
        <dbReference type="EMBL" id="KAF2875346.1"/>
    </source>
</evidence>
<feature type="region of interest" description="Disordered" evidence="2">
    <location>
        <begin position="396"/>
        <end position="453"/>
    </location>
</feature>
<evidence type="ECO:0000256" key="2">
    <source>
        <dbReference type="SAM" id="MobiDB-lite"/>
    </source>
</evidence>
<gene>
    <name evidence="3" type="ORF">BDV95DRAFT_657601</name>
</gene>
<feature type="compositionally biased region" description="Pro residues" evidence="2">
    <location>
        <begin position="307"/>
        <end position="316"/>
    </location>
</feature>
<feature type="compositionally biased region" description="Low complexity" evidence="2">
    <location>
        <begin position="142"/>
        <end position="152"/>
    </location>
</feature>